<protein>
    <submittedName>
        <fullName evidence="1">Gamma-glutamyl-gamma-aminobutyrate hydrolase</fullName>
    </submittedName>
</protein>
<dbReference type="InterPro" id="IPR044668">
    <property type="entry name" value="PuuD-like"/>
</dbReference>
<dbReference type="InterPro" id="IPR029062">
    <property type="entry name" value="Class_I_gatase-like"/>
</dbReference>
<dbReference type="GO" id="GO:0006598">
    <property type="term" value="P:polyamine catabolic process"/>
    <property type="evidence" value="ECO:0007669"/>
    <property type="project" value="TreeGrafter"/>
</dbReference>
<dbReference type="CDD" id="cd01745">
    <property type="entry name" value="GATase1_2"/>
    <property type="match status" value="1"/>
</dbReference>
<gene>
    <name evidence="1" type="ORF">PL11_002865</name>
</gene>
<dbReference type="PANTHER" id="PTHR43235">
    <property type="entry name" value="GLUTAMINE AMIDOTRANSFERASE PB2B2.05-RELATED"/>
    <property type="match status" value="1"/>
</dbReference>
<dbReference type="KEGG" id="lcu:PL11_002865"/>
<evidence type="ECO:0000313" key="2">
    <source>
        <dbReference type="Proteomes" id="UP000030361"/>
    </source>
</evidence>
<dbReference type="EMBL" id="CP018906">
    <property type="protein sequence ID" value="AQW20932.1"/>
    <property type="molecule type" value="Genomic_DNA"/>
</dbReference>
<name>A0A1S6QH55_9LACO</name>
<dbReference type="PROSITE" id="PS51273">
    <property type="entry name" value="GATASE_TYPE_1"/>
    <property type="match status" value="1"/>
</dbReference>
<keyword evidence="1" id="KW-0378">Hydrolase</keyword>
<dbReference type="GO" id="GO:0005829">
    <property type="term" value="C:cytosol"/>
    <property type="evidence" value="ECO:0007669"/>
    <property type="project" value="TreeGrafter"/>
</dbReference>
<dbReference type="OrthoDB" id="9813383at2"/>
<reference evidence="1 2" key="1">
    <citation type="journal article" date="2015" name="Genome Announc.">
        <title>Genome Sequence of Lactobacillus curieae CCTCC M 2011381T, a Novel Producer of Gamma-aminobutyric Acid.</title>
        <authorList>
            <person name="Wang Y."/>
            <person name="Wang Y."/>
            <person name="Lang C."/>
            <person name="Wei D."/>
            <person name="Xu P."/>
            <person name="Xie J."/>
        </authorList>
    </citation>
    <scope>NUCLEOTIDE SEQUENCE [LARGE SCALE GENOMIC DNA]</scope>
    <source>
        <strain evidence="1 2">CCTCC M 2011381</strain>
    </source>
</reference>
<sequence>MKLNKPTIGIPAEIRTFNGTLRNNVNEGEVKAILRHGGLPLLIPTRNPDVVTEYLPLVDGLLLPGGTDVAPRFYGEEPIPQNGDIDPLLDESEIRLIKEFIHAQKPIFALCRGMQILNVAMGGNLYQDIESQIATPVFQHSQKNNISETAHYVDIESESKLASIVNTDKLLVNSHHHQAIKQVADELHVTAKSGDGIIEAVENSDGSIMGVQWHPELMFEGDVVEDKLFEEFLGRVKSIG</sequence>
<evidence type="ECO:0000313" key="1">
    <source>
        <dbReference type="EMBL" id="AQW20932.1"/>
    </source>
</evidence>
<accession>A0A1S6QH55</accession>
<dbReference type="SUPFAM" id="SSF52317">
    <property type="entry name" value="Class I glutamine amidotransferase-like"/>
    <property type="match status" value="1"/>
</dbReference>
<keyword evidence="2" id="KW-1185">Reference proteome</keyword>
<dbReference type="AlphaFoldDB" id="A0A1S6QH55"/>
<dbReference type="PANTHER" id="PTHR43235:SF1">
    <property type="entry name" value="GLUTAMINE AMIDOTRANSFERASE PB2B2.05-RELATED"/>
    <property type="match status" value="1"/>
</dbReference>
<dbReference type="InterPro" id="IPR011697">
    <property type="entry name" value="Peptidase_C26"/>
</dbReference>
<proteinExistence type="predicted"/>
<dbReference type="GO" id="GO:0033969">
    <property type="term" value="F:gamma-glutamyl-gamma-aminobutyrate hydrolase activity"/>
    <property type="evidence" value="ECO:0007669"/>
    <property type="project" value="TreeGrafter"/>
</dbReference>
<dbReference type="Gene3D" id="3.40.50.880">
    <property type="match status" value="1"/>
</dbReference>
<organism evidence="1 2">
    <name type="scientific">Lentilactobacillus curieae</name>
    <dbReference type="NCBI Taxonomy" id="1138822"/>
    <lineage>
        <taxon>Bacteria</taxon>
        <taxon>Bacillati</taxon>
        <taxon>Bacillota</taxon>
        <taxon>Bacilli</taxon>
        <taxon>Lactobacillales</taxon>
        <taxon>Lactobacillaceae</taxon>
        <taxon>Lentilactobacillus</taxon>
    </lineage>
</organism>
<dbReference type="RefSeq" id="WP_035166238.1">
    <property type="nucleotide sequence ID" value="NZ_CP018906.1"/>
</dbReference>
<dbReference type="eggNOG" id="COG2071">
    <property type="taxonomic scope" value="Bacteria"/>
</dbReference>
<dbReference type="Pfam" id="PF07722">
    <property type="entry name" value="Peptidase_C26"/>
    <property type="match status" value="1"/>
</dbReference>
<dbReference type="Proteomes" id="UP000030361">
    <property type="component" value="Chromosome"/>
</dbReference>